<name>A0A0K2T4U3_LEPSM</name>
<evidence type="ECO:0000313" key="1">
    <source>
        <dbReference type="EMBL" id="CDW21099.1"/>
    </source>
</evidence>
<proteinExistence type="predicted"/>
<sequence>MTSLGKKGSISLNWRKRKISHVSNTFPNEVRCIWNITASSRSSLFCRSFINVKNSSTFGVKNYFYN</sequence>
<dbReference type="AlphaFoldDB" id="A0A0K2T4U3"/>
<accession>A0A0K2T4U3</accession>
<feature type="non-terminal residue" evidence="1">
    <location>
        <position position="66"/>
    </location>
</feature>
<dbReference type="EMBL" id="HACA01003738">
    <property type="protein sequence ID" value="CDW21099.1"/>
    <property type="molecule type" value="Transcribed_RNA"/>
</dbReference>
<reference evidence="1" key="1">
    <citation type="submission" date="2014-05" db="EMBL/GenBank/DDBJ databases">
        <authorList>
            <person name="Chronopoulou M."/>
        </authorList>
    </citation>
    <scope>NUCLEOTIDE SEQUENCE</scope>
    <source>
        <tissue evidence="1">Whole organism</tissue>
    </source>
</reference>
<organism evidence="1">
    <name type="scientific">Lepeophtheirus salmonis</name>
    <name type="common">Salmon louse</name>
    <name type="synonym">Caligus salmonis</name>
    <dbReference type="NCBI Taxonomy" id="72036"/>
    <lineage>
        <taxon>Eukaryota</taxon>
        <taxon>Metazoa</taxon>
        <taxon>Ecdysozoa</taxon>
        <taxon>Arthropoda</taxon>
        <taxon>Crustacea</taxon>
        <taxon>Multicrustacea</taxon>
        <taxon>Hexanauplia</taxon>
        <taxon>Copepoda</taxon>
        <taxon>Siphonostomatoida</taxon>
        <taxon>Caligidae</taxon>
        <taxon>Lepeophtheirus</taxon>
    </lineage>
</organism>
<protein>
    <submittedName>
        <fullName evidence="1">Uncharacterized protein</fullName>
    </submittedName>
</protein>